<dbReference type="PANTHER" id="PTHR45453">
    <property type="entry name" value="PHOSPHATE REGULON SENSOR PROTEIN PHOR"/>
    <property type="match status" value="1"/>
</dbReference>
<comment type="caution">
    <text evidence="8">The sequence shown here is derived from an EMBL/GenBank/DDBJ whole genome shotgun (WGS) entry which is preliminary data.</text>
</comment>
<evidence type="ECO:0000313" key="8">
    <source>
        <dbReference type="EMBL" id="MBB6221928.1"/>
    </source>
</evidence>
<evidence type="ECO:0000256" key="3">
    <source>
        <dbReference type="ARBA" id="ARBA00022553"/>
    </source>
</evidence>
<dbReference type="Pfam" id="PF02518">
    <property type="entry name" value="HATPase_c"/>
    <property type="match status" value="1"/>
</dbReference>
<dbReference type="InterPro" id="IPR050351">
    <property type="entry name" value="BphY/WalK/GraS-like"/>
</dbReference>
<dbReference type="InterPro" id="IPR003594">
    <property type="entry name" value="HATPase_dom"/>
</dbReference>
<dbReference type="AlphaFoldDB" id="A0A7W9ZSC8"/>
<evidence type="ECO:0000313" key="9">
    <source>
        <dbReference type="Proteomes" id="UP000517187"/>
    </source>
</evidence>
<dbReference type="RefSeq" id="WP_210323319.1">
    <property type="nucleotide sequence ID" value="NZ_JACIIJ010000005.1"/>
</dbReference>
<dbReference type="Gene3D" id="3.30.565.10">
    <property type="entry name" value="Histidine kinase-like ATPase, C-terminal domain"/>
    <property type="match status" value="1"/>
</dbReference>
<evidence type="ECO:0000256" key="5">
    <source>
        <dbReference type="ARBA" id="ARBA00022777"/>
    </source>
</evidence>
<dbReference type="GO" id="GO:0016036">
    <property type="term" value="P:cellular response to phosphate starvation"/>
    <property type="evidence" value="ECO:0007669"/>
    <property type="project" value="TreeGrafter"/>
</dbReference>
<protein>
    <recommendedName>
        <fullName evidence="2">histidine kinase</fullName>
        <ecNumber evidence="2">2.7.13.3</ecNumber>
    </recommendedName>
</protein>
<evidence type="ECO:0000256" key="6">
    <source>
        <dbReference type="ARBA" id="ARBA00023012"/>
    </source>
</evidence>
<dbReference type="GO" id="GO:0000155">
    <property type="term" value="F:phosphorelay sensor kinase activity"/>
    <property type="evidence" value="ECO:0007669"/>
    <property type="project" value="TreeGrafter"/>
</dbReference>
<dbReference type="EMBL" id="JACIIJ010000005">
    <property type="protein sequence ID" value="MBB6221928.1"/>
    <property type="molecule type" value="Genomic_DNA"/>
</dbReference>
<keyword evidence="6" id="KW-0902">Two-component regulatory system</keyword>
<evidence type="ECO:0000256" key="4">
    <source>
        <dbReference type="ARBA" id="ARBA00022679"/>
    </source>
</evidence>
<dbReference type="InterPro" id="IPR036890">
    <property type="entry name" value="HATPase_C_sf"/>
</dbReference>
<dbReference type="PANTHER" id="PTHR45453:SF1">
    <property type="entry name" value="PHOSPHATE REGULON SENSOR PROTEIN PHOR"/>
    <property type="match status" value="1"/>
</dbReference>
<feature type="domain" description="Histidine kinase" evidence="7">
    <location>
        <begin position="102"/>
        <end position="312"/>
    </location>
</feature>
<comment type="catalytic activity">
    <reaction evidence="1">
        <text>ATP + protein L-histidine = ADP + protein N-phospho-L-histidine.</text>
        <dbReference type="EC" id="2.7.13.3"/>
    </reaction>
</comment>
<dbReference type="Proteomes" id="UP000517187">
    <property type="component" value="Unassembled WGS sequence"/>
</dbReference>
<dbReference type="GO" id="GO:0004721">
    <property type="term" value="F:phosphoprotein phosphatase activity"/>
    <property type="evidence" value="ECO:0007669"/>
    <property type="project" value="TreeGrafter"/>
</dbReference>
<dbReference type="PROSITE" id="PS50109">
    <property type="entry name" value="HIS_KIN"/>
    <property type="match status" value="1"/>
</dbReference>
<reference evidence="8 9" key="1">
    <citation type="submission" date="2020-08" db="EMBL/GenBank/DDBJ databases">
        <title>Genomic Encyclopedia of Type Strains, Phase IV (KMG-V): Genome sequencing to study the core and pangenomes of soil and plant-associated prokaryotes.</title>
        <authorList>
            <person name="Whitman W."/>
        </authorList>
    </citation>
    <scope>NUCLEOTIDE SEQUENCE [LARGE SCALE GENOMIC DNA]</scope>
    <source>
        <strain evidence="8 9">SEMIA 4011</strain>
    </source>
</reference>
<evidence type="ECO:0000256" key="2">
    <source>
        <dbReference type="ARBA" id="ARBA00012438"/>
    </source>
</evidence>
<proteinExistence type="predicted"/>
<organism evidence="8 9">
    <name type="scientific">Rhizobium leguminosarum</name>
    <dbReference type="NCBI Taxonomy" id="384"/>
    <lineage>
        <taxon>Bacteria</taxon>
        <taxon>Pseudomonadati</taxon>
        <taxon>Pseudomonadota</taxon>
        <taxon>Alphaproteobacteria</taxon>
        <taxon>Hyphomicrobiales</taxon>
        <taxon>Rhizobiaceae</taxon>
        <taxon>Rhizobium/Agrobacterium group</taxon>
        <taxon>Rhizobium</taxon>
    </lineage>
</organism>
<name>A0A7W9ZSC8_RHILE</name>
<evidence type="ECO:0000259" key="7">
    <source>
        <dbReference type="PROSITE" id="PS50109"/>
    </source>
</evidence>
<accession>A0A7W9ZSC8</accession>
<keyword evidence="5 8" id="KW-0418">Kinase</keyword>
<evidence type="ECO:0000256" key="1">
    <source>
        <dbReference type="ARBA" id="ARBA00000085"/>
    </source>
</evidence>
<dbReference type="SMART" id="SM00387">
    <property type="entry name" value="HATPase_c"/>
    <property type="match status" value="1"/>
</dbReference>
<dbReference type="GO" id="GO:0005886">
    <property type="term" value="C:plasma membrane"/>
    <property type="evidence" value="ECO:0007669"/>
    <property type="project" value="TreeGrafter"/>
</dbReference>
<dbReference type="InterPro" id="IPR005467">
    <property type="entry name" value="His_kinase_dom"/>
</dbReference>
<gene>
    <name evidence="8" type="ORF">GGE66_002901</name>
</gene>
<sequence>MDDYKTISRPGWSSQEFGYRNYAAQSESGDLYIFPALRVLGEKIPRKRFPGYVAAFSKEQIEVYAQQLTQFSDDHHEKVSSEFNLLVHDLRRLSTAIYHSSQEAHDLIAPLEYLNSNLREARIRIENVLGAQSILKVRTDVLDYSGNPGLFDEDQNVPLYRRSDKVIKSFTAFAAKKNIRMHKQGASFGEARGPNAFEIIPYVLLDNAIKYSPYNNDITIKFKEDAGIFEISVASVGPKIADDEREEIFQKGFRGRFARTSGSPGTGVGLYLARKLVERFRGSISVATSGSYAIDQQQMSDITFRVTIPLVKYMA</sequence>
<keyword evidence="4" id="KW-0808">Transferase</keyword>
<dbReference type="SUPFAM" id="SSF55874">
    <property type="entry name" value="ATPase domain of HSP90 chaperone/DNA topoisomerase II/histidine kinase"/>
    <property type="match status" value="1"/>
</dbReference>
<keyword evidence="3" id="KW-0597">Phosphoprotein</keyword>
<dbReference type="EC" id="2.7.13.3" evidence="2"/>